<dbReference type="Gene3D" id="3.30.870.10">
    <property type="entry name" value="Endonuclease Chain A"/>
    <property type="match status" value="1"/>
</dbReference>
<feature type="domain" description="Phospholipase D-like" evidence="8">
    <location>
        <begin position="116"/>
        <end position="260"/>
    </location>
</feature>
<keyword evidence="2" id="KW-0442">Lipid degradation</keyword>
<keyword evidence="3" id="KW-0443">Lipid metabolism</keyword>
<dbReference type="GO" id="GO:0034587">
    <property type="term" value="P:piRNA processing"/>
    <property type="evidence" value="ECO:0007669"/>
    <property type="project" value="TreeGrafter"/>
</dbReference>
<dbReference type="EMBL" id="GAKP01019289">
    <property type="protein sequence ID" value="JAC39663.1"/>
    <property type="molecule type" value="Transcribed_RNA"/>
</dbReference>
<dbReference type="GO" id="GO:0016891">
    <property type="term" value="F:RNA endonuclease activity producing 5'-phosphomonoesters, hydrolytic mechanism"/>
    <property type="evidence" value="ECO:0007669"/>
    <property type="project" value="TreeGrafter"/>
</dbReference>
<comment type="similarity">
    <text evidence="4">Belongs to the phospholipase D family. MitoPLD/Zucchini subfamily.</text>
</comment>
<dbReference type="InterPro" id="IPR051406">
    <property type="entry name" value="PLD_domain"/>
</dbReference>
<dbReference type="Pfam" id="PF13091">
    <property type="entry name" value="PLDc_2"/>
    <property type="match status" value="1"/>
</dbReference>
<evidence type="ECO:0000256" key="4">
    <source>
        <dbReference type="ARBA" id="ARBA00038012"/>
    </source>
</evidence>
<accession>A0A034VDP1</accession>
<evidence type="ECO:0000256" key="7">
    <source>
        <dbReference type="SAM" id="Phobius"/>
    </source>
</evidence>
<protein>
    <recommendedName>
        <fullName evidence="5">Mitochondrial cardiolipin hydrolase</fullName>
    </recommendedName>
    <alternativeName>
        <fullName evidence="6">Mitochondrial phospholipase</fullName>
    </alternativeName>
</protein>
<evidence type="ECO:0000256" key="3">
    <source>
        <dbReference type="ARBA" id="ARBA00023098"/>
    </source>
</evidence>
<evidence type="ECO:0000256" key="2">
    <source>
        <dbReference type="ARBA" id="ARBA00022963"/>
    </source>
</evidence>
<dbReference type="PANTHER" id="PTHR43856:SF1">
    <property type="entry name" value="MITOCHONDRIAL CARDIOLIPIN HYDROLASE"/>
    <property type="match status" value="1"/>
</dbReference>
<keyword evidence="7" id="KW-0472">Membrane</keyword>
<evidence type="ECO:0000313" key="9">
    <source>
        <dbReference type="EMBL" id="JAC39663.1"/>
    </source>
</evidence>
<dbReference type="InterPro" id="IPR025202">
    <property type="entry name" value="PLD-like_dom"/>
</dbReference>
<gene>
    <name evidence="9" type="primary">ZUC</name>
</gene>
<dbReference type="PANTHER" id="PTHR43856">
    <property type="entry name" value="CARDIOLIPIN HYDROLASE"/>
    <property type="match status" value="1"/>
</dbReference>
<evidence type="ECO:0000256" key="5">
    <source>
        <dbReference type="ARBA" id="ARBA00040549"/>
    </source>
</evidence>
<evidence type="ECO:0000256" key="6">
    <source>
        <dbReference type="ARBA" id="ARBA00043167"/>
    </source>
</evidence>
<reference evidence="9" key="1">
    <citation type="journal article" date="2014" name="BMC Genomics">
        <title>Characterizing the developmental transcriptome of the oriental fruit fly, Bactrocera dorsalis (Diptera: Tephritidae) through comparative genomic analysis with Drosophila melanogaster utilizing modENCODE datasets.</title>
        <authorList>
            <person name="Geib S.M."/>
            <person name="Calla B."/>
            <person name="Hall B."/>
            <person name="Hou S."/>
            <person name="Manoukis N.C."/>
        </authorList>
    </citation>
    <scope>NUCLEOTIDE SEQUENCE</scope>
    <source>
        <strain evidence="9">Punador</strain>
    </source>
</reference>
<dbReference type="OrthoDB" id="5205528at2759"/>
<keyword evidence="7" id="KW-1133">Transmembrane helix</keyword>
<dbReference type="GO" id="GO:0016042">
    <property type="term" value="P:lipid catabolic process"/>
    <property type="evidence" value="ECO:0007669"/>
    <property type="project" value="UniProtKB-KW"/>
</dbReference>
<dbReference type="AlphaFoldDB" id="A0A034VDP1"/>
<keyword evidence="1 9" id="KW-0378">Hydrolase</keyword>
<dbReference type="SUPFAM" id="SSF56024">
    <property type="entry name" value="Phospholipase D/nuclease"/>
    <property type="match status" value="1"/>
</dbReference>
<feature type="transmembrane region" description="Helical" evidence="7">
    <location>
        <begin position="12"/>
        <end position="31"/>
    </location>
</feature>
<evidence type="ECO:0000256" key="1">
    <source>
        <dbReference type="ARBA" id="ARBA00022801"/>
    </source>
</evidence>
<keyword evidence="7" id="KW-0812">Transmembrane</keyword>
<evidence type="ECO:0000259" key="8">
    <source>
        <dbReference type="Pfam" id="PF13091"/>
    </source>
</evidence>
<proteinExistence type="inferred from homology"/>
<dbReference type="GO" id="GO:0005739">
    <property type="term" value="C:mitochondrion"/>
    <property type="evidence" value="ECO:0007669"/>
    <property type="project" value="TreeGrafter"/>
</dbReference>
<sequence>MLENRVLRYTFYSLTTGISVVLLSEIFYRGFLYVRERLWRRDASDDEIAEVIWTNELTQSCAGGHILKSSAERKSPSYDSPSKGMVENGHVTKLPTPNVSPSCQNRYCAANNVGRLIALIDKSKYTIDLAMYTFTSYDLSQAFMRAIRRGVSVRIISDKEMVYSSGSQIITLTKAGVAVRCPMTTMLMHHKFCLLDGPKRARSVLGNVGKTDDLRNVKGVLMSGSLNWTMQGFGGNWENIVISSNKVLLEHFEDEFQRMWLAFAPRLSS</sequence>
<organism evidence="9">
    <name type="scientific">Bactrocera dorsalis</name>
    <name type="common">Oriental fruit fly</name>
    <name type="synonym">Dacus dorsalis</name>
    <dbReference type="NCBI Taxonomy" id="27457"/>
    <lineage>
        <taxon>Eukaryota</taxon>
        <taxon>Metazoa</taxon>
        <taxon>Ecdysozoa</taxon>
        <taxon>Arthropoda</taxon>
        <taxon>Hexapoda</taxon>
        <taxon>Insecta</taxon>
        <taxon>Pterygota</taxon>
        <taxon>Neoptera</taxon>
        <taxon>Endopterygota</taxon>
        <taxon>Diptera</taxon>
        <taxon>Brachycera</taxon>
        <taxon>Muscomorpha</taxon>
        <taxon>Tephritoidea</taxon>
        <taxon>Tephritidae</taxon>
        <taxon>Bactrocera</taxon>
        <taxon>Bactrocera</taxon>
    </lineage>
</organism>
<name>A0A034VDP1_BACDO</name>